<organism evidence="1 2">
    <name type="scientific">Alteromonas australica</name>
    <dbReference type="NCBI Taxonomy" id="589873"/>
    <lineage>
        <taxon>Bacteria</taxon>
        <taxon>Pseudomonadati</taxon>
        <taxon>Pseudomonadota</taxon>
        <taxon>Gammaproteobacteria</taxon>
        <taxon>Alteromonadales</taxon>
        <taxon>Alteromonadaceae</taxon>
        <taxon>Alteromonas/Salinimonas group</taxon>
        <taxon>Alteromonas</taxon>
    </lineage>
</organism>
<dbReference type="Proteomes" id="UP000263517">
    <property type="component" value="Unassembled WGS sequence"/>
</dbReference>
<accession>A0A350P022</accession>
<name>A0A350P022_9ALTE</name>
<dbReference type="AlphaFoldDB" id="A0A350P022"/>
<evidence type="ECO:0000313" key="1">
    <source>
        <dbReference type="EMBL" id="HAW74639.1"/>
    </source>
</evidence>
<sequence length="136" mass="14213">MADALTSQVIEDGPRNAVLKFTNVSDGTGQSLATLVDVSTLSSDPMTGQACNGVVLQSIIYSCVGMGVELFYDATTNMPLLNLLQDFSDQLDFGPTGIPNNAGSGKTGDILVTTSGASNNDTYFLMLTLTKTYASV</sequence>
<dbReference type="EMBL" id="DNAN01000097">
    <property type="protein sequence ID" value="HAW74639.1"/>
    <property type="molecule type" value="Genomic_DNA"/>
</dbReference>
<gene>
    <name evidence="1" type="ORF">DCW74_02770</name>
</gene>
<protein>
    <submittedName>
        <fullName evidence="1">Uncharacterized protein</fullName>
    </submittedName>
</protein>
<proteinExistence type="predicted"/>
<comment type="caution">
    <text evidence="1">The sequence shown here is derived from an EMBL/GenBank/DDBJ whole genome shotgun (WGS) entry which is preliminary data.</text>
</comment>
<evidence type="ECO:0000313" key="2">
    <source>
        <dbReference type="Proteomes" id="UP000263517"/>
    </source>
</evidence>
<reference evidence="1 2" key="1">
    <citation type="journal article" date="2018" name="Nat. Biotechnol.">
        <title>A standardized bacterial taxonomy based on genome phylogeny substantially revises the tree of life.</title>
        <authorList>
            <person name="Parks D.H."/>
            <person name="Chuvochina M."/>
            <person name="Waite D.W."/>
            <person name="Rinke C."/>
            <person name="Skarshewski A."/>
            <person name="Chaumeil P.A."/>
            <person name="Hugenholtz P."/>
        </authorList>
    </citation>
    <scope>NUCLEOTIDE SEQUENCE [LARGE SCALE GENOMIC DNA]</scope>
    <source>
        <strain evidence="1">UBA11978</strain>
    </source>
</reference>